<keyword evidence="3 6" id="KW-0479">Metal-binding</keyword>
<sequence length="182" mass="18707">MDSFELNKIAGAVLGACLFAMGLGIITDIIFDQPAPEKPGFMVAVAETKAGGDAGAKAAEVAPIAARLKTATADAGQKVFAKCASCHTPEKGAGNKVGPNLYGVVDRVKGSEAGFGYSGALADLGKQGQKWTYDDLDHFLANPGAVVKGTKMSFKGLDNPDDRAAVIMFLHSKADAPAPLPN</sequence>
<dbReference type="GO" id="GO:0009055">
    <property type="term" value="F:electron transfer activity"/>
    <property type="evidence" value="ECO:0007669"/>
    <property type="project" value="InterPro"/>
</dbReference>
<feature type="transmembrane region" description="Helical" evidence="7">
    <location>
        <begin position="12"/>
        <end position="31"/>
    </location>
</feature>
<dbReference type="InterPro" id="IPR036909">
    <property type="entry name" value="Cyt_c-like_dom_sf"/>
</dbReference>
<evidence type="ECO:0000259" key="8">
    <source>
        <dbReference type="PROSITE" id="PS51007"/>
    </source>
</evidence>
<accession>A0AAU7XAK8</accession>
<evidence type="ECO:0000313" key="9">
    <source>
        <dbReference type="EMBL" id="XBY43932.1"/>
    </source>
</evidence>
<gene>
    <name evidence="9" type="ORF">ABS361_17995</name>
</gene>
<evidence type="ECO:0000256" key="2">
    <source>
        <dbReference type="ARBA" id="ARBA00022617"/>
    </source>
</evidence>
<evidence type="ECO:0000256" key="6">
    <source>
        <dbReference type="PROSITE-ProRule" id="PRU00433"/>
    </source>
</evidence>
<dbReference type="RefSeq" id="WP_407049029.1">
    <property type="nucleotide sequence ID" value="NZ_CP158568.1"/>
</dbReference>
<dbReference type="PRINTS" id="PR00604">
    <property type="entry name" value="CYTCHRMECIAB"/>
</dbReference>
<evidence type="ECO:0000256" key="7">
    <source>
        <dbReference type="SAM" id="Phobius"/>
    </source>
</evidence>
<dbReference type="Gene3D" id="1.10.760.10">
    <property type="entry name" value="Cytochrome c-like domain"/>
    <property type="match status" value="1"/>
</dbReference>
<dbReference type="PANTHER" id="PTHR11961">
    <property type="entry name" value="CYTOCHROME C"/>
    <property type="match status" value="1"/>
</dbReference>
<dbReference type="GO" id="GO:0020037">
    <property type="term" value="F:heme binding"/>
    <property type="evidence" value="ECO:0007669"/>
    <property type="project" value="InterPro"/>
</dbReference>
<feature type="domain" description="Cytochrome c" evidence="8">
    <location>
        <begin position="71"/>
        <end position="174"/>
    </location>
</feature>
<keyword evidence="7" id="KW-0472">Membrane</keyword>
<evidence type="ECO:0000256" key="5">
    <source>
        <dbReference type="ARBA" id="ARBA00023004"/>
    </source>
</evidence>
<evidence type="ECO:0000256" key="4">
    <source>
        <dbReference type="ARBA" id="ARBA00022982"/>
    </source>
</evidence>
<protein>
    <submittedName>
        <fullName evidence="9">Cytochrome c family protein</fullName>
    </submittedName>
</protein>
<keyword evidence="5 6" id="KW-0408">Iron</keyword>
<dbReference type="InterPro" id="IPR009056">
    <property type="entry name" value="Cyt_c-like_dom"/>
</dbReference>
<dbReference type="AlphaFoldDB" id="A0AAU7XAK8"/>
<dbReference type="GO" id="GO:0046872">
    <property type="term" value="F:metal ion binding"/>
    <property type="evidence" value="ECO:0007669"/>
    <property type="project" value="UniProtKB-KW"/>
</dbReference>
<dbReference type="PROSITE" id="PS51007">
    <property type="entry name" value="CYTC"/>
    <property type="match status" value="1"/>
</dbReference>
<keyword evidence="2 6" id="KW-0349">Heme</keyword>
<keyword evidence="1" id="KW-0813">Transport</keyword>
<dbReference type="KEGG" id="mflg:ABS361_17995"/>
<keyword evidence="7" id="KW-0812">Transmembrane</keyword>
<dbReference type="EMBL" id="CP158568">
    <property type="protein sequence ID" value="XBY43932.1"/>
    <property type="molecule type" value="Genomic_DNA"/>
</dbReference>
<dbReference type="InterPro" id="IPR002327">
    <property type="entry name" value="Cyt_c_1A/1B"/>
</dbReference>
<keyword evidence="7" id="KW-1133">Transmembrane helix</keyword>
<evidence type="ECO:0000256" key="1">
    <source>
        <dbReference type="ARBA" id="ARBA00022448"/>
    </source>
</evidence>
<organism evidence="9">
    <name type="scientific">Methyloraptor flagellatus</name>
    <dbReference type="NCBI Taxonomy" id="3162530"/>
    <lineage>
        <taxon>Bacteria</taxon>
        <taxon>Pseudomonadati</taxon>
        <taxon>Pseudomonadota</taxon>
        <taxon>Alphaproteobacteria</taxon>
        <taxon>Hyphomicrobiales</taxon>
        <taxon>Ancalomicrobiaceae</taxon>
        <taxon>Methyloraptor</taxon>
    </lineage>
</organism>
<dbReference type="SUPFAM" id="SSF46626">
    <property type="entry name" value="Cytochrome c"/>
    <property type="match status" value="1"/>
</dbReference>
<evidence type="ECO:0000256" key="3">
    <source>
        <dbReference type="ARBA" id="ARBA00022723"/>
    </source>
</evidence>
<keyword evidence="4" id="KW-0249">Electron transport</keyword>
<proteinExistence type="predicted"/>
<reference evidence="9" key="1">
    <citation type="submission" date="2024-06" db="EMBL/GenBank/DDBJ databases">
        <title>Methylostella associata gen. nov., sp. nov., a novel Ancalomicrobiaceae-affiliated facultatively methylotrophic bacteria that feed on methanotrophs of the genus Methylococcus.</title>
        <authorList>
            <person name="Saltykova V."/>
            <person name="Danilova O.V."/>
            <person name="Oshkin I.Y."/>
            <person name="Belova S.E."/>
            <person name="Pimenov N.V."/>
            <person name="Dedysh S.N."/>
        </authorList>
    </citation>
    <scope>NUCLEOTIDE SEQUENCE</scope>
    <source>
        <strain evidence="9">S20</strain>
    </source>
</reference>
<dbReference type="Pfam" id="PF00034">
    <property type="entry name" value="Cytochrom_C"/>
    <property type="match status" value="1"/>
</dbReference>
<name>A0AAU7XAK8_9HYPH</name>